<protein>
    <submittedName>
        <fullName evidence="2">Alpha/Beta hydrolase protein</fullName>
    </submittedName>
</protein>
<dbReference type="PANTHER" id="PTHR23024:SF24">
    <property type="entry name" value="ALPHA_BETA HYDROLASE FOLD-3 DOMAIN-CONTAINING PROTEIN"/>
    <property type="match status" value="1"/>
</dbReference>
<comment type="caution">
    <text evidence="2">The sequence shown here is derived from an EMBL/GenBank/DDBJ whole genome shotgun (WGS) entry which is preliminary data.</text>
</comment>
<feature type="domain" description="BD-FAE-like" evidence="1">
    <location>
        <begin position="31"/>
        <end position="135"/>
    </location>
</feature>
<gene>
    <name evidence="2" type="ORF">B0J15DRAFT_473192</name>
</gene>
<keyword evidence="3" id="KW-1185">Reference proteome</keyword>
<dbReference type="InterPro" id="IPR050466">
    <property type="entry name" value="Carboxylest/Gibb_receptor"/>
</dbReference>
<dbReference type="Gene3D" id="3.40.50.1820">
    <property type="entry name" value="alpha/beta hydrolase"/>
    <property type="match status" value="1"/>
</dbReference>
<dbReference type="OrthoDB" id="19653at2759"/>
<dbReference type="Pfam" id="PF20434">
    <property type="entry name" value="BD-FAE"/>
    <property type="match status" value="1"/>
</dbReference>
<proteinExistence type="predicted"/>
<dbReference type="Proteomes" id="UP000736672">
    <property type="component" value="Unassembled WGS sequence"/>
</dbReference>
<sequence>METKEYTYATLEEGAALTADVYYKPGAGNDVKAAQPIVILIYGGGFVAGSKAAVSKSRLDSLIHDSGFTVVVPDYRHCSTVSVFDGPVTDIHNCYSWTREKLPALLSRDTGVLIDGSRVVVIGSSAGGTLVLHLASASPPPKAIVSYFSRSRTAWFLSNLRDGT</sequence>
<keyword evidence="2" id="KW-0378">Hydrolase</keyword>
<accession>A0A9P9G0K8</accession>
<evidence type="ECO:0000313" key="2">
    <source>
        <dbReference type="EMBL" id="KAH7230028.1"/>
    </source>
</evidence>
<dbReference type="EMBL" id="JAGTJS010000041">
    <property type="protein sequence ID" value="KAH7230028.1"/>
    <property type="molecule type" value="Genomic_DNA"/>
</dbReference>
<evidence type="ECO:0000259" key="1">
    <source>
        <dbReference type="Pfam" id="PF20434"/>
    </source>
</evidence>
<dbReference type="PANTHER" id="PTHR23024">
    <property type="entry name" value="ARYLACETAMIDE DEACETYLASE"/>
    <property type="match status" value="1"/>
</dbReference>
<evidence type="ECO:0000313" key="3">
    <source>
        <dbReference type="Proteomes" id="UP000736672"/>
    </source>
</evidence>
<dbReference type="InterPro" id="IPR049492">
    <property type="entry name" value="BD-FAE-like_dom"/>
</dbReference>
<dbReference type="AlphaFoldDB" id="A0A9P9G0K8"/>
<dbReference type="SUPFAM" id="SSF53474">
    <property type="entry name" value="alpha/beta-Hydrolases"/>
    <property type="match status" value="1"/>
</dbReference>
<reference evidence="2" key="1">
    <citation type="journal article" date="2021" name="Nat. Commun.">
        <title>Genetic determinants of endophytism in the Arabidopsis root mycobiome.</title>
        <authorList>
            <person name="Mesny F."/>
            <person name="Miyauchi S."/>
            <person name="Thiergart T."/>
            <person name="Pickel B."/>
            <person name="Atanasova L."/>
            <person name="Karlsson M."/>
            <person name="Huettel B."/>
            <person name="Barry K.W."/>
            <person name="Haridas S."/>
            <person name="Chen C."/>
            <person name="Bauer D."/>
            <person name="Andreopoulos W."/>
            <person name="Pangilinan J."/>
            <person name="LaButti K."/>
            <person name="Riley R."/>
            <person name="Lipzen A."/>
            <person name="Clum A."/>
            <person name="Drula E."/>
            <person name="Henrissat B."/>
            <person name="Kohler A."/>
            <person name="Grigoriev I.V."/>
            <person name="Martin F.M."/>
            <person name="Hacquard S."/>
        </authorList>
    </citation>
    <scope>NUCLEOTIDE SEQUENCE</scope>
    <source>
        <strain evidence="2">FSSC 5 MPI-SDFR-AT-0091</strain>
    </source>
</reference>
<dbReference type="GO" id="GO:0016787">
    <property type="term" value="F:hydrolase activity"/>
    <property type="evidence" value="ECO:0007669"/>
    <property type="project" value="UniProtKB-KW"/>
</dbReference>
<organism evidence="2 3">
    <name type="scientific">Fusarium solani</name>
    <name type="common">Filamentous fungus</name>
    <dbReference type="NCBI Taxonomy" id="169388"/>
    <lineage>
        <taxon>Eukaryota</taxon>
        <taxon>Fungi</taxon>
        <taxon>Dikarya</taxon>
        <taxon>Ascomycota</taxon>
        <taxon>Pezizomycotina</taxon>
        <taxon>Sordariomycetes</taxon>
        <taxon>Hypocreomycetidae</taxon>
        <taxon>Hypocreales</taxon>
        <taxon>Nectriaceae</taxon>
        <taxon>Fusarium</taxon>
        <taxon>Fusarium solani species complex</taxon>
    </lineage>
</organism>
<dbReference type="InterPro" id="IPR029058">
    <property type="entry name" value="AB_hydrolase_fold"/>
</dbReference>
<name>A0A9P9G0K8_FUSSL</name>